<organism evidence="1 2">
    <name type="scientific">Dentiscutata erythropus</name>
    <dbReference type="NCBI Taxonomy" id="1348616"/>
    <lineage>
        <taxon>Eukaryota</taxon>
        <taxon>Fungi</taxon>
        <taxon>Fungi incertae sedis</taxon>
        <taxon>Mucoromycota</taxon>
        <taxon>Glomeromycotina</taxon>
        <taxon>Glomeromycetes</taxon>
        <taxon>Diversisporales</taxon>
        <taxon>Gigasporaceae</taxon>
        <taxon>Dentiscutata</taxon>
    </lineage>
</organism>
<evidence type="ECO:0000313" key="2">
    <source>
        <dbReference type="Proteomes" id="UP000789405"/>
    </source>
</evidence>
<proteinExistence type="predicted"/>
<keyword evidence="2" id="KW-1185">Reference proteome</keyword>
<dbReference type="EMBL" id="CAJVPY010012701">
    <property type="protein sequence ID" value="CAG8735886.1"/>
    <property type="molecule type" value="Genomic_DNA"/>
</dbReference>
<dbReference type="AlphaFoldDB" id="A0A9N9NJJ4"/>
<dbReference type="Proteomes" id="UP000789405">
    <property type="component" value="Unassembled WGS sequence"/>
</dbReference>
<protein>
    <submittedName>
        <fullName evidence="1">5399_t:CDS:1</fullName>
    </submittedName>
</protein>
<name>A0A9N9NJJ4_9GLOM</name>
<feature type="non-terminal residue" evidence="1">
    <location>
        <position position="1"/>
    </location>
</feature>
<evidence type="ECO:0000313" key="1">
    <source>
        <dbReference type="EMBL" id="CAG8735886.1"/>
    </source>
</evidence>
<gene>
    <name evidence="1" type="ORF">DERYTH_LOCUS15552</name>
</gene>
<comment type="caution">
    <text evidence="1">The sequence shown here is derived from an EMBL/GenBank/DDBJ whole genome shotgun (WGS) entry which is preliminary data.</text>
</comment>
<sequence>SKELDTFLDYASKSKEVVRDKSKSVRSSAKEQKYRSDSVKLNLSGDDFSN</sequence>
<accession>A0A9N9NJJ4</accession>
<reference evidence="1" key="1">
    <citation type="submission" date="2021-06" db="EMBL/GenBank/DDBJ databases">
        <authorList>
            <person name="Kallberg Y."/>
            <person name="Tangrot J."/>
            <person name="Rosling A."/>
        </authorList>
    </citation>
    <scope>NUCLEOTIDE SEQUENCE</scope>
    <source>
        <strain evidence="1">MA453B</strain>
    </source>
</reference>